<accession>A0A939MGR9</accession>
<dbReference type="AlphaFoldDB" id="A0A939MGR9"/>
<dbReference type="Proteomes" id="UP000664382">
    <property type="component" value="Unassembled WGS sequence"/>
</dbReference>
<comment type="caution">
    <text evidence="3">The sequence shown here is derived from an EMBL/GenBank/DDBJ whole genome shotgun (WGS) entry which is preliminary data.</text>
</comment>
<dbReference type="EMBL" id="JAGDYM010000003">
    <property type="protein sequence ID" value="MBO1900603.1"/>
    <property type="molecule type" value="Genomic_DNA"/>
</dbReference>
<feature type="chain" id="PRO_5037945990" evidence="2">
    <location>
        <begin position="38"/>
        <end position="863"/>
    </location>
</feature>
<evidence type="ECO:0000256" key="1">
    <source>
        <dbReference type="SAM" id="MobiDB-lite"/>
    </source>
</evidence>
<protein>
    <submittedName>
        <fullName evidence="3">Uncharacterized protein</fullName>
    </submittedName>
</protein>
<gene>
    <name evidence="3" type="ORF">J4H92_01405</name>
</gene>
<sequence length="863" mass="91418">MNSKTFRPRSRQLGAAVGAALALALLAGGVTVPAAQAAEAVAPTISQVPRTITSTNWVGGVRQATIIGQNVHSGAAGDPTNPGFLVQVAQTGADGQPVDPASLTVTTAIEAKGTRVPPFGATPAADAVTVSAVEGSPGVRRIDFTPVDYGNANVVVTVTGEGGKTASYTIDYYASKSATPTSRQLLYSSDGSTAIDVGDGYFLLADDESPWIRLYKGDQSGLPTARFHIGYNPNTGILGSEDDFEASAWDNDDSVFWLGSQGNSRKGEVQRGRHTVYETKLTGSGKDAKISTIGSYGGLRDDLIAWDNANGQKYRFQQFSAEGQYPSGADAFNVEGAEFAPDGTTLYLGFRAPLVGGVRGGDALIVPVTNIHELTDPDRPASTRAVFGEPIELKLNGGSIREIRRNASGEYLILSKDGAVIDEDLQHTEITEPAHLWYWDGHPDTQPQQLSDEHDHALPAHVEAGANGSWEAIAEVPDRLEPGSQVRLILDQGHDYGVYRPVGVWTEAQYQGGRTKDVVPDAQRKSRSDVYTLRGALGYQLSVTGLEEPFAEQTPGTVSEPRTATITNVGRKTVPIDALSVQGDYADEFQLDPGSSAGTVLEPGDTTTATVRFAPQRGGTVSYARLHVESSAPLFTTDFSLTGIAAQGTFTAAPAPVIGASNPRVGDTLTADTGEWAPAAQFGYQWLRGSSPIRGATAASYKTVAADEGFTLAVRVTGTRAGYETKTFTSQPTPRIGAKAPARPVQETKSVTSKPSVKVATVTGKKLKVTVAANRGVTKSRLSQRATVKVAGVKGSYRVKLKNGQATVKLGKKAKRLKKGTRVRVTVTVPKLSYQVKKTTAAKVTTTKYTVPKASKKLRVRLR</sequence>
<feature type="region of interest" description="Disordered" evidence="1">
    <location>
        <begin position="726"/>
        <end position="752"/>
    </location>
</feature>
<dbReference type="InterPro" id="IPR013783">
    <property type="entry name" value="Ig-like_fold"/>
</dbReference>
<reference evidence="3" key="1">
    <citation type="submission" date="2021-03" db="EMBL/GenBank/DDBJ databases">
        <title>Leucobacter chromiisoli sp. nov., isolated from chromium-containing soil of chemical plant.</title>
        <authorList>
            <person name="Xu Z."/>
        </authorList>
    </citation>
    <scope>NUCLEOTIDE SEQUENCE</scope>
    <source>
        <strain evidence="3">S27</strain>
    </source>
</reference>
<evidence type="ECO:0000313" key="4">
    <source>
        <dbReference type="Proteomes" id="UP000664382"/>
    </source>
</evidence>
<name>A0A939MGR9_9MICO</name>
<dbReference type="Gene3D" id="2.60.40.10">
    <property type="entry name" value="Immunoglobulins"/>
    <property type="match status" value="1"/>
</dbReference>
<dbReference type="Gene3D" id="2.60.40.2700">
    <property type="match status" value="1"/>
</dbReference>
<proteinExistence type="predicted"/>
<dbReference type="GO" id="GO:0005975">
    <property type="term" value="P:carbohydrate metabolic process"/>
    <property type="evidence" value="ECO:0007669"/>
    <property type="project" value="UniProtKB-ARBA"/>
</dbReference>
<dbReference type="RefSeq" id="WP_208095243.1">
    <property type="nucleotide sequence ID" value="NZ_JAGDYM010000003.1"/>
</dbReference>
<keyword evidence="4" id="KW-1185">Reference proteome</keyword>
<dbReference type="InterPro" id="IPR006311">
    <property type="entry name" value="TAT_signal"/>
</dbReference>
<keyword evidence="2" id="KW-0732">Signal</keyword>
<evidence type="ECO:0000313" key="3">
    <source>
        <dbReference type="EMBL" id="MBO1900603.1"/>
    </source>
</evidence>
<feature type="signal peptide" evidence="2">
    <location>
        <begin position="1"/>
        <end position="37"/>
    </location>
</feature>
<evidence type="ECO:0000256" key="2">
    <source>
        <dbReference type="SAM" id="SignalP"/>
    </source>
</evidence>
<organism evidence="3 4">
    <name type="scientific">Leucobacter weissii</name>
    <dbReference type="NCBI Taxonomy" id="1983706"/>
    <lineage>
        <taxon>Bacteria</taxon>
        <taxon>Bacillati</taxon>
        <taxon>Actinomycetota</taxon>
        <taxon>Actinomycetes</taxon>
        <taxon>Micrococcales</taxon>
        <taxon>Microbacteriaceae</taxon>
        <taxon>Leucobacter</taxon>
    </lineage>
</organism>
<dbReference type="PROSITE" id="PS51318">
    <property type="entry name" value="TAT"/>
    <property type="match status" value="1"/>
</dbReference>